<reference evidence="8" key="1">
    <citation type="journal article" date="2017" name="Nat. Ecol. Evol.">
        <title>Genome expansion and lineage-specific genetic innovations in the forest pathogenic fungi Armillaria.</title>
        <authorList>
            <person name="Sipos G."/>
            <person name="Prasanna A.N."/>
            <person name="Walter M.C."/>
            <person name="O'Connor E."/>
            <person name="Balint B."/>
            <person name="Krizsan K."/>
            <person name="Kiss B."/>
            <person name="Hess J."/>
            <person name="Varga T."/>
            <person name="Slot J."/>
            <person name="Riley R."/>
            <person name="Boka B."/>
            <person name="Rigling D."/>
            <person name="Barry K."/>
            <person name="Lee J."/>
            <person name="Mihaltcheva S."/>
            <person name="LaButti K."/>
            <person name="Lipzen A."/>
            <person name="Waldron R."/>
            <person name="Moloney N.M."/>
            <person name="Sperisen C."/>
            <person name="Kredics L."/>
            <person name="Vagvoelgyi C."/>
            <person name="Patrignani A."/>
            <person name="Fitzpatrick D."/>
            <person name="Nagy I."/>
            <person name="Doyle S."/>
            <person name="Anderson J.B."/>
            <person name="Grigoriev I.V."/>
            <person name="Gueldener U."/>
            <person name="Muensterkoetter M."/>
            <person name="Nagy L.G."/>
        </authorList>
    </citation>
    <scope>NUCLEOTIDE SEQUENCE [LARGE SCALE GENOMIC DNA]</scope>
    <source>
        <strain evidence="8">C18/9</strain>
    </source>
</reference>
<feature type="domain" description="Bromodomain associated" evidence="6">
    <location>
        <begin position="2"/>
        <end position="78"/>
    </location>
</feature>
<feature type="compositionally biased region" description="Polar residues" evidence="5">
    <location>
        <begin position="412"/>
        <end position="427"/>
    </location>
</feature>
<dbReference type="SUPFAM" id="SSF47113">
    <property type="entry name" value="Histone-fold"/>
    <property type="match status" value="1"/>
</dbReference>
<keyword evidence="8" id="KW-1185">Reference proteome</keyword>
<accession>A0A284RNL0</accession>
<evidence type="ECO:0000256" key="4">
    <source>
        <dbReference type="ARBA" id="ARBA00023242"/>
    </source>
</evidence>
<dbReference type="Proteomes" id="UP000219338">
    <property type="component" value="Unassembled WGS sequence"/>
</dbReference>
<dbReference type="InterPro" id="IPR006565">
    <property type="entry name" value="BTP"/>
</dbReference>
<dbReference type="Gene3D" id="1.10.20.10">
    <property type="entry name" value="Histone, subunit A"/>
    <property type="match status" value="1"/>
</dbReference>
<feature type="region of interest" description="Disordered" evidence="5">
    <location>
        <begin position="473"/>
        <end position="495"/>
    </location>
</feature>
<dbReference type="Pfam" id="PF07524">
    <property type="entry name" value="Bromo_TP"/>
    <property type="match status" value="1"/>
</dbReference>
<dbReference type="InterPro" id="IPR009072">
    <property type="entry name" value="Histone-fold"/>
</dbReference>
<feature type="compositionally biased region" description="Basic and acidic residues" evidence="5">
    <location>
        <begin position="507"/>
        <end position="517"/>
    </location>
</feature>
<dbReference type="GO" id="GO:0005634">
    <property type="term" value="C:nucleus"/>
    <property type="evidence" value="ECO:0007669"/>
    <property type="project" value="UniProtKB-SubCell"/>
</dbReference>
<feature type="region of interest" description="Disordered" evidence="5">
    <location>
        <begin position="161"/>
        <end position="211"/>
    </location>
</feature>
<feature type="region of interest" description="Disordered" evidence="5">
    <location>
        <begin position="408"/>
        <end position="427"/>
    </location>
</feature>
<feature type="compositionally biased region" description="Pro residues" evidence="5">
    <location>
        <begin position="171"/>
        <end position="188"/>
    </location>
</feature>
<dbReference type="OrthoDB" id="436852at2759"/>
<protein>
    <recommendedName>
        <fullName evidence="6">Bromodomain associated domain-containing protein</fullName>
    </recommendedName>
</protein>
<dbReference type="AlphaFoldDB" id="A0A284RNL0"/>
<evidence type="ECO:0000313" key="8">
    <source>
        <dbReference type="Proteomes" id="UP000219338"/>
    </source>
</evidence>
<proteinExistence type="predicted"/>
<evidence type="ECO:0000256" key="2">
    <source>
        <dbReference type="ARBA" id="ARBA00023015"/>
    </source>
</evidence>
<evidence type="ECO:0000256" key="1">
    <source>
        <dbReference type="ARBA" id="ARBA00004123"/>
    </source>
</evidence>
<gene>
    <name evidence="7" type="ORF">ARMOST_13745</name>
</gene>
<sequence length="540" mass="59191">MDNAAQKLLESATHRTLHASNFSRSSSQASLVLTDLLSRYLALLSSTCAKYAQHAGRTKLTPMDALSALDELGVSLDELKEYGSTEGVELNRYAVKSLRRVEDLNEFRAQLNDGLRQDRNDAIPLHYAPFSGVEELEEEEYEDEEVEEQVVVDGDEDAEASFDEDNEFNPDLPPNQEPRHVPPIPTLPISPISNPSTPPRKRQRTIDWDPPPHIPDFLPPFPAILPASPPQTRPEPAEDPVLTENAKNARPHSPALQAPPAQALTSSASADWLMQVPYSQSSLSSQPEWHLPSPPADHAILPARISRFPTPQTDQSLFSAYHHILTSRSSSDKPDNLGTSNPQRHKVAMSLLALTQTSSRWDPPDTLHSNLATNQPRVSAMGPSFAVPTPGGHGFEKVKDKDFKFPSIPGKSVSSTERLSNAVSQQSSRIPELARHVLPSKIFNRTSKLSNPPVMTVDGKQLTYGVGIPAPWNSSSATTTTTDPTTGKKEEKPCAVPDAKLYATWDSETKSYKEPLGRGRQGGRTGKSMLGSALTRRSRV</sequence>
<comment type="subcellular location">
    <subcellularLocation>
        <location evidence="1">Nucleus</location>
    </subcellularLocation>
</comment>
<evidence type="ECO:0000256" key="3">
    <source>
        <dbReference type="ARBA" id="ARBA00023163"/>
    </source>
</evidence>
<feature type="region of interest" description="Disordered" evidence="5">
    <location>
        <begin position="507"/>
        <end position="540"/>
    </location>
</feature>
<dbReference type="GO" id="GO:0046982">
    <property type="term" value="F:protein heterodimerization activity"/>
    <property type="evidence" value="ECO:0007669"/>
    <property type="project" value="InterPro"/>
</dbReference>
<evidence type="ECO:0000313" key="7">
    <source>
        <dbReference type="EMBL" id="SJL10359.1"/>
    </source>
</evidence>
<dbReference type="EMBL" id="FUEG01000012">
    <property type="protein sequence ID" value="SJL10359.1"/>
    <property type="molecule type" value="Genomic_DNA"/>
</dbReference>
<evidence type="ECO:0000259" key="6">
    <source>
        <dbReference type="SMART" id="SM00576"/>
    </source>
</evidence>
<keyword evidence="2" id="KW-0805">Transcription regulation</keyword>
<dbReference type="SMART" id="SM00576">
    <property type="entry name" value="BTP"/>
    <property type="match status" value="1"/>
</dbReference>
<keyword evidence="3" id="KW-0804">Transcription</keyword>
<dbReference type="STRING" id="47428.A0A284RNL0"/>
<organism evidence="7 8">
    <name type="scientific">Armillaria ostoyae</name>
    <name type="common">Armillaria root rot fungus</name>
    <dbReference type="NCBI Taxonomy" id="47428"/>
    <lineage>
        <taxon>Eukaryota</taxon>
        <taxon>Fungi</taxon>
        <taxon>Dikarya</taxon>
        <taxon>Basidiomycota</taxon>
        <taxon>Agaricomycotina</taxon>
        <taxon>Agaricomycetes</taxon>
        <taxon>Agaricomycetidae</taxon>
        <taxon>Agaricales</taxon>
        <taxon>Marasmiineae</taxon>
        <taxon>Physalacriaceae</taxon>
        <taxon>Armillaria</taxon>
    </lineage>
</organism>
<dbReference type="CDD" id="cd00076">
    <property type="entry name" value="HFD_SF"/>
    <property type="match status" value="1"/>
</dbReference>
<evidence type="ECO:0000256" key="5">
    <source>
        <dbReference type="SAM" id="MobiDB-lite"/>
    </source>
</evidence>
<name>A0A284RNL0_ARMOS</name>
<keyword evidence="4" id="KW-0539">Nucleus</keyword>
<dbReference type="OMA" id="MARYAVH"/>